<dbReference type="PROSITE" id="PS50893">
    <property type="entry name" value="ABC_TRANSPORTER_2"/>
    <property type="match status" value="1"/>
</dbReference>
<dbReference type="InterPro" id="IPR027417">
    <property type="entry name" value="P-loop_NTPase"/>
</dbReference>
<name>A0A1I0HZ50_9ACTN</name>
<dbReference type="GO" id="GO:0016887">
    <property type="term" value="F:ATP hydrolysis activity"/>
    <property type="evidence" value="ECO:0007669"/>
    <property type="project" value="InterPro"/>
</dbReference>
<feature type="domain" description="ABC transporter" evidence="5">
    <location>
        <begin position="8"/>
        <end position="233"/>
    </location>
</feature>
<dbReference type="STRING" id="568860.SAMN05421811_104580"/>
<evidence type="ECO:0000313" key="7">
    <source>
        <dbReference type="Proteomes" id="UP000199361"/>
    </source>
</evidence>
<proteinExistence type="inferred from homology"/>
<comment type="similarity">
    <text evidence="1">Belongs to the ABC transporter superfamily.</text>
</comment>
<evidence type="ECO:0000313" key="6">
    <source>
        <dbReference type="EMBL" id="SET89376.1"/>
    </source>
</evidence>
<dbReference type="AlphaFoldDB" id="A0A1I0HZ50"/>
<dbReference type="PANTHER" id="PTHR43335:SF4">
    <property type="entry name" value="ABC TRANSPORTER, ATP-BINDING PROTEIN"/>
    <property type="match status" value="1"/>
</dbReference>
<dbReference type="Pfam" id="PF00005">
    <property type="entry name" value="ABC_tran"/>
    <property type="match status" value="1"/>
</dbReference>
<evidence type="ECO:0000256" key="4">
    <source>
        <dbReference type="ARBA" id="ARBA00022840"/>
    </source>
</evidence>
<keyword evidence="7" id="KW-1185">Reference proteome</keyword>
<dbReference type="PANTHER" id="PTHR43335">
    <property type="entry name" value="ABC TRANSPORTER, ATP-BINDING PROTEIN"/>
    <property type="match status" value="1"/>
</dbReference>
<gene>
    <name evidence="6" type="ORF">SAMN05421811_104580</name>
</gene>
<keyword evidence="3" id="KW-0547">Nucleotide-binding</keyword>
<evidence type="ECO:0000256" key="1">
    <source>
        <dbReference type="ARBA" id="ARBA00005417"/>
    </source>
</evidence>
<dbReference type="Gene3D" id="3.40.50.300">
    <property type="entry name" value="P-loop containing nucleotide triphosphate hydrolases"/>
    <property type="match status" value="1"/>
</dbReference>
<dbReference type="SUPFAM" id="SSF52540">
    <property type="entry name" value="P-loop containing nucleoside triphosphate hydrolases"/>
    <property type="match status" value="1"/>
</dbReference>
<evidence type="ECO:0000259" key="5">
    <source>
        <dbReference type="PROSITE" id="PS50893"/>
    </source>
</evidence>
<keyword evidence="4 6" id="KW-0067">ATP-binding</keyword>
<dbReference type="InterPro" id="IPR017871">
    <property type="entry name" value="ABC_transporter-like_CS"/>
</dbReference>
<reference evidence="6 7" key="1">
    <citation type="submission" date="2016-10" db="EMBL/GenBank/DDBJ databases">
        <authorList>
            <person name="de Groot N.N."/>
        </authorList>
    </citation>
    <scope>NUCLEOTIDE SEQUENCE [LARGE SCALE GENOMIC DNA]</scope>
    <source>
        <strain evidence="6 7">CGMCC 4.5598</strain>
    </source>
</reference>
<sequence length="233" mass="24757">MLPTMTAITVTDLSKSFGAVRAVDQVSFTVEPGTVTAFLGPNGAGKTTTLRMILGLVTPTSGTALIGRTPYNRLANPITKVGAVLEATAFHPGLSARAHLEVLRTAAGLDPARVNLVLEQVDLTQAADRRIGGFSLGMRQRLAIASALLGDPEVLILDEPSNGLDPRGISWLRGFLRAHAHEGRAVLVSTHVLAEIERIANRALIISAGRLVRQAQLTPDSTDLEHLYMEATS</sequence>
<evidence type="ECO:0000256" key="2">
    <source>
        <dbReference type="ARBA" id="ARBA00022448"/>
    </source>
</evidence>
<protein>
    <submittedName>
        <fullName evidence="6">ABC-2 type transport system ATP-binding protein</fullName>
    </submittedName>
</protein>
<organism evidence="6 7">
    <name type="scientific">Nonomuraea wenchangensis</name>
    <dbReference type="NCBI Taxonomy" id="568860"/>
    <lineage>
        <taxon>Bacteria</taxon>
        <taxon>Bacillati</taxon>
        <taxon>Actinomycetota</taxon>
        <taxon>Actinomycetes</taxon>
        <taxon>Streptosporangiales</taxon>
        <taxon>Streptosporangiaceae</taxon>
        <taxon>Nonomuraea</taxon>
    </lineage>
</organism>
<dbReference type="InterPro" id="IPR003439">
    <property type="entry name" value="ABC_transporter-like_ATP-bd"/>
</dbReference>
<dbReference type="EMBL" id="FOHX01000004">
    <property type="protein sequence ID" value="SET89376.1"/>
    <property type="molecule type" value="Genomic_DNA"/>
</dbReference>
<dbReference type="InterPro" id="IPR003593">
    <property type="entry name" value="AAA+_ATPase"/>
</dbReference>
<keyword evidence="2" id="KW-0813">Transport</keyword>
<dbReference type="PROSITE" id="PS00211">
    <property type="entry name" value="ABC_TRANSPORTER_1"/>
    <property type="match status" value="1"/>
</dbReference>
<accession>A0A1I0HZ50</accession>
<evidence type="ECO:0000256" key="3">
    <source>
        <dbReference type="ARBA" id="ARBA00022741"/>
    </source>
</evidence>
<dbReference type="SMART" id="SM00382">
    <property type="entry name" value="AAA"/>
    <property type="match status" value="1"/>
</dbReference>
<dbReference type="GO" id="GO:0005524">
    <property type="term" value="F:ATP binding"/>
    <property type="evidence" value="ECO:0007669"/>
    <property type="project" value="UniProtKB-KW"/>
</dbReference>
<dbReference type="Proteomes" id="UP000199361">
    <property type="component" value="Unassembled WGS sequence"/>
</dbReference>